<feature type="domain" description="Peptidoglycan hydrolase PcsB coiled-coil" evidence="5">
    <location>
        <begin position="108"/>
        <end position="179"/>
    </location>
</feature>
<dbReference type="InterPro" id="IPR016047">
    <property type="entry name" value="M23ase_b-sheet_dom"/>
</dbReference>
<evidence type="ECO:0000313" key="6">
    <source>
        <dbReference type="EMBL" id="BCK83296.1"/>
    </source>
</evidence>
<dbReference type="InterPro" id="IPR011055">
    <property type="entry name" value="Dup_hybrid_motif"/>
</dbReference>
<dbReference type="InterPro" id="IPR050570">
    <property type="entry name" value="Cell_wall_metabolism_enzyme"/>
</dbReference>
<dbReference type="Pfam" id="PF24568">
    <property type="entry name" value="CC_PcsB"/>
    <property type="match status" value="1"/>
</dbReference>
<dbReference type="PANTHER" id="PTHR21666:SF270">
    <property type="entry name" value="MUREIN HYDROLASE ACTIVATOR ENVC"/>
    <property type="match status" value="1"/>
</dbReference>
<feature type="chain" id="PRO_5039372140" evidence="3">
    <location>
        <begin position="27"/>
        <end position="412"/>
    </location>
</feature>
<dbReference type="Gene3D" id="2.70.70.10">
    <property type="entry name" value="Glucose Permease (Domain IIA)"/>
    <property type="match status" value="1"/>
</dbReference>
<keyword evidence="7" id="KW-1185">Reference proteome</keyword>
<dbReference type="CDD" id="cd12797">
    <property type="entry name" value="M23_peptidase"/>
    <property type="match status" value="1"/>
</dbReference>
<dbReference type="SUPFAM" id="SSF90257">
    <property type="entry name" value="Myosin rod fragments"/>
    <property type="match status" value="1"/>
</dbReference>
<dbReference type="SUPFAM" id="SSF51261">
    <property type="entry name" value="Duplicated hybrid motif"/>
    <property type="match status" value="1"/>
</dbReference>
<evidence type="ECO:0000256" key="1">
    <source>
        <dbReference type="ARBA" id="ARBA00022729"/>
    </source>
</evidence>
<name>A0A810QC23_9FIRM</name>
<sequence>MKKRWRRTGRVLVALLLAVCSLSVNLSPVLAVTQADIDALKDDAGDLSAQRKELEKKLDALADDKSSAMERKNLLDQQIANTSAQISNVEAQISKYASLISEKEQELAEAEEQEAAQYELFCQRVRAMEKRGTVSYWSVLFNAESFTDLLSRVDFINEIMASDQRVIDDLKALQEQIEETKASLEDNKAEEEAAKADLVSKKKELDAQRTAANKVIQELTATENETEAVLSEMEAEEEAIQAEIQRLSRELAAQQAANGQPVESNPGGYIWPVSSRYITSTVGGRTSPGGIGSTNHKGTDIGRVGYTSSVYASKAGTVIVATYSKSYGNYVVISHGSGNTTLYAHMSSIKTSVGAYVNQGDVIGITGSTGNSTGPHLHFEVTENGVRVNPLSGHGAEPRMGYLTGYTLSASA</sequence>
<dbReference type="Proteomes" id="UP000679848">
    <property type="component" value="Chromosome"/>
</dbReference>
<evidence type="ECO:0000256" key="3">
    <source>
        <dbReference type="SAM" id="SignalP"/>
    </source>
</evidence>
<dbReference type="PANTHER" id="PTHR21666">
    <property type="entry name" value="PEPTIDASE-RELATED"/>
    <property type="match status" value="1"/>
</dbReference>
<evidence type="ECO:0000313" key="7">
    <source>
        <dbReference type="Proteomes" id="UP000679848"/>
    </source>
</evidence>
<accession>A0A810QC23</accession>
<dbReference type="Pfam" id="PF01551">
    <property type="entry name" value="Peptidase_M23"/>
    <property type="match status" value="1"/>
</dbReference>
<feature type="domain" description="M23ase beta-sheet core" evidence="4">
    <location>
        <begin position="295"/>
        <end position="390"/>
    </location>
</feature>
<dbReference type="Gene3D" id="6.10.250.3150">
    <property type="match status" value="1"/>
</dbReference>
<keyword evidence="1 3" id="KW-0732">Signal</keyword>
<dbReference type="AlphaFoldDB" id="A0A810QC23"/>
<evidence type="ECO:0000259" key="4">
    <source>
        <dbReference type="Pfam" id="PF01551"/>
    </source>
</evidence>
<proteinExistence type="predicted"/>
<feature type="coiled-coil region" evidence="2">
    <location>
        <begin position="37"/>
        <end position="120"/>
    </location>
</feature>
<dbReference type="RefSeq" id="WP_213542624.1">
    <property type="nucleotide sequence ID" value="NZ_AP023420.1"/>
</dbReference>
<dbReference type="InterPro" id="IPR057309">
    <property type="entry name" value="PcsB_CC"/>
</dbReference>
<evidence type="ECO:0000259" key="5">
    <source>
        <dbReference type="Pfam" id="PF24568"/>
    </source>
</evidence>
<gene>
    <name evidence="6" type="ORF">MM59RIKEN_06150</name>
</gene>
<protein>
    <submittedName>
        <fullName evidence="6">Metalloendopeptidase</fullName>
    </submittedName>
</protein>
<feature type="coiled-coil region" evidence="2">
    <location>
        <begin position="167"/>
        <end position="257"/>
    </location>
</feature>
<keyword evidence="2" id="KW-0175">Coiled coil</keyword>
<feature type="signal peptide" evidence="3">
    <location>
        <begin position="1"/>
        <end position="26"/>
    </location>
</feature>
<reference evidence="6" key="1">
    <citation type="submission" date="2020-09" db="EMBL/GenBank/DDBJ databases">
        <title>New species isolated from human feces.</title>
        <authorList>
            <person name="Kitahara M."/>
            <person name="Shigeno Y."/>
            <person name="Shime M."/>
            <person name="Matsumoto Y."/>
            <person name="Nakamura S."/>
            <person name="Motooka D."/>
            <person name="Fukuoka S."/>
            <person name="Nishikawa H."/>
            <person name="Benno Y."/>
        </authorList>
    </citation>
    <scope>NUCLEOTIDE SEQUENCE</scope>
    <source>
        <strain evidence="6">MM59</strain>
    </source>
</reference>
<dbReference type="EMBL" id="AP023420">
    <property type="protein sequence ID" value="BCK83296.1"/>
    <property type="molecule type" value="Genomic_DNA"/>
</dbReference>
<dbReference type="KEGG" id="pfaa:MM59RIKEN_06150"/>
<dbReference type="GO" id="GO:0004222">
    <property type="term" value="F:metalloendopeptidase activity"/>
    <property type="evidence" value="ECO:0007669"/>
    <property type="project" value="TreeGrafter"/>
</dbReference>
<organism evidence="6 7">
    <name type="scientific">Pusillibacter faecalis</name>
    <dbReference type="NCBI Taxonomy" id="2714358"/>
    <lineage>
        <taxon>Bacteria</taxon>
        <taxon>Bacillati</taxon>
        <taxon>Bacillota</taxon>
        <taxon>Clostridia</taxon>
        <taxon>Eubacteriales</taxon>
        <taxon>Oscillospiraceae</taxon>
        <taxon>Pusillibacter</taxon>
    </lineage>
</organism>
<evidence type="ECO:0000256" key="2">
    <source>
        <dbReference type="SAM" id="Coils"/>
    </source>
</evidence>